<dbReference type="Pfam" id="PF01464">
    <property type="entry name" value="SLT"/>
    <property type="match status" value="1"/>
</dbReference>
<keyword evidence="2" id="KW-0614">Plasmid</keyword>
<accession>A0A1Z3MNV2</accession>
<dbReference type="EMBL" id="KY555070">
    <property type="protein sequence ID" value="ASD49391.1"/>
    <property type="molecule type" value="Genomic_DNA"/>
</dbReference>
<name>A0A1Z3MNV2_AERSS</name>
<evidence type="ECO:0000313" key="2">
    <source>
        <dbReference type="EMBL" id="ASD49391.1"/>
    </source>
</evidence>
<dbReference type="RefSeq" id="WP_231109926.1">
    <property type="nucleotide sequence ID" value="NZ_LSGY01000038.1"/>
</dbReference>
<dbReference type="InterPro" id="IPR023346">
    <property type="entry name" value="Lysozyme-like_dom_sf"/>
</dbReference>
<dbReference type="CDD" id="cd13400">
    <property type="entry name" value="LT_IagB-like"/>
    <property type="match status" value="1"/>
</dbReference>
<sequence length="184" mass="20546">MPIVYLLAISFTGKLVALFKGDAMNRWLPLVMLLSPAVMAADCFDMAGQAYRIDPDLLRATAFRESSFNPRALNVVSDTKYAVGLMQIHSQHFAKLAQFGITPAGLYNDPCLNIYTGAYYMAHAIKRMGYNWDAVGAYYAGFSTSAKQAEKRKWYAERVKLTYDEIKKSPKHQGPNDSKGSKPD</sequence>
<organism evidence="2">
    <name type="scientific">Aeromonas salmonicida subsp. salmonicida</name>
    <dbReference type="NCBI Taxonomy" id="29491"/>
    <lineage>
        <taxon>Bacteria</taxon>
        <taxon>Pseudomonadati</taxon>
        <taxon>Pseudomonadota</taxon>
        <taxon>Gammaproteobacteria</taxon>
        <taxon>Aeromonadales</taxon>
        <taxon>Aeromonadaceae</taxon>
        <taxon>Aeromonas</taxon>
    </lineage>
</organism>
<reference evidence="2" key="1">
    <citation type="submission" date="2017-01" db="EMBL/GenBank/DDBJ databases">
        <title>Plasmid composition in Aeromonas salmonicida subsp. salmonicida 01-B526 unravels unsuspected type three secretion system loss patterns.</title>
        <authorList>
            <person name="Tanaka K.H."/>
            <person name="Vincent A.T."/>
            <person name="Emond-Rheault J.-G."/>
            <person name="Adamczuk M."/>
            <person name="Frenette M."/>
            <person name="Charette S.J."/>
        </authorList>
    </citation>
    <scope>NUCLEOTIDE SEQUENCE</scope>
    <source>
        <strain evidence="2">01-B526</strain>
        <plasmid evidence="2">pAsa9</plasmid>
    </source>
</reference>
<dbReference type="Gene3D" id="1.10.530.10">
    <property type="match status" value="1"/>
</dbReference>
<dbReference type="InterPro" id="IPR008258">
    <property type="entry name" value="Transglycosylase_SLT_dom_1"/>
</dbReference>
<proteinExistence type="predicted"/>
<dbReference type="AlphaFoldDB" id="A0A1Z3MNV2"/>
<dbReference type="SUPFAM" id="SSF53955">
    <property type="entry name" value="Lysozyme-like"/>
    <property type="match status" value="1"/>
</dbReference>
<geneLocation type="plasmid" evidence="2">
    <name>pAsa9</name>
</geneLocation>
<evidence type="ECO:0000259" key="1">
    <source>
        <dbReference type="Pfam" id="PF01464"/>
    </source>
</evidence>
<protein>
    <submittedName>
        <fullName evidence="2">Putative transglycosylase</fullName>
    </submittedName>
</protein>
<feature type="domain" description="Transglycosylase SLT" evidence="1">
    <location>
        <begin position="42"/>
        <end position="157"/>
    </location>
</feature>